<dbReference type="EMBL" id="JFHD01000040">
    <property type="protein sequence ID" value="KDR25968.1"/>
    <property type="molecule type" value="Genomic_DNA"/>
</dbReference>
<keyword evidence="3" id="KW-1185">Reference proteome</keyword>
<feature type="compositionally biased region" description="Low complexity" evidence="1">
    <location>
        <begin position="489"/>
        <end position="501"/>
    </location>
</feature>
<feature type="compositionally biased region" description="Basic and acidic residues" evidence="1">
    <location>
        <begin position="324"/>
        <end position="369"/>
    </location>
</feature>
<name>A0A656QA50_9BURK</name>
<gene>
    <name evidence="2" type="ORF">BG60_26525</name>
</gene>
<dbReference type="AlphaFoldDB" id="A0A656QA50"/>
<dbReference type="Proteomes" id="UP000027451">
    <property type="component" value="Unassembled WGS sequence"/>
</dbReference>
<comment type="caution">
    <text evidence="2">The sequence shown here is derived from an EMBL/GenBank/DDBJ whole genome shotgun (WGS) entry which is preliminary data.</text>
</comment>
<reference evidence="2 3" key="1">
    <citation type="submission" date="2014-03" db="EMBL/GenBank/DDBJ databases">
        <title>Draft Genome Sequences of Four Burkholderia Strains.</title>
        <authorList>
            <person name="Liu X.Y."/>
            <person name="Li C.X."/>
            <person name="Xu J.H."/>
        </authorList>
    </citation>
    <scope>NUCLEOTIDE SEQUENCE [LARGE SCALE GENOMIC DNA]</scope>
    <source>
        <strain evidence="2 3">OP-1</strain>
    </source>
</reference>
<sequence length="519" mass="54980">MGFNLGAFGGGLSSGINNGISLGAQIQAAKDAAAIRDLQQKGMEEAQQARQDQIDKSIAATGIKGSADPTVATDNASAAAANTSPALGGLMAGADPSQSPAAQMPQQTDVSAKGSTPQFSTTAPTYAVNGKEVGDYDTARAVAEKSAPSTMDLFIKNSVPKVAAAYLAQGDAQKAQAWNDWADQTKNKQHMRTWAQAYQAAQAGDMGTAVDKMVSLYNDNVDDGISVTSKNLVKDQDGSTHYEIGLKDSKGNEWTQKIDQRTLIEQGMAGLSPDKQFEMVYKRQTDADVARAKAAAEEAHDQRVFGRDIKKIGVQAKVKEVEDKRAHEYKKDEEAQKQGFEIARDDRKAQNESDLEDKKSGNRMAEDNNKAQVEVSTLGAKEKAKVSAKIDALKAAGYDDDSIKGMMPMLLNAESYKKPTSPGEARRMAFDARMKNDFSFGHKSPEEQNRIIEGDIAIINGTGVKSGAPSKSGSTTANPFNPAAGGLGASAPAAASPAAGAQSKGIPVYDSKTGQIVYR</sequence>
<evidence type="ECO:0000256" key="1">
    <source>
        <dbReference type="SAM" id="MobiDB-lite"/>
    </source>
</evidence>
<evidence type="ECO:0000313" key="3">
    <source>
        <dbReference type="Proteomes" id="UP000027451"/>
    </source>
</evidence>
<accession>A0A656QA50</accession>
<proteinExistence type="predicted"/>
<feature type="region of interest" description="Disordered" evidence="1">
    <location>
        <begin position="324"/>
        <end position="371"/>
    </location>
</feature>
<feature type="compositionally biased region" description="Polar residues" evidence="1">
    <location>
        <begin position="108"/>
        <end position="124"/>
    </location>
</feature>
<protein>
    <submittedName>
        <fullName evidence="2">Uncharacterized protein</fullName>
    </submittedName>
</protein>
<dbReference type="RefSeq" id="WP_051996745.1">
    <property type="nucleotide sequence ID" value="NZ_JFHD01000040.1"/>
</dbReference>
<organism evidence="2 3">
    <name type="scientific">Caballeronia zhejiangensis</name>
    <dbReference type="NCBI Taxonomy" id="871203"/>
    <lineage>
        <taxon>Bacteria</taxon>
        <taxon>Pseudomonadati</taxon>
        <taxon>Pseudomonadota</taxon>
        <taxon>Betaproteobacteria</taxon>
        <taxon>Burkholderiales</taxon>
        <taxon>Burkholderiaceae</taxon>
        <taxon>Caballeronia</taxon>
    </lineage>
</organism>
<feature type="region of interest" description="Disordered" evidence="1">
    <location>
        <begin position="466"/>
        <end position="506"/>
    </location>
</feature>
<feature type="compositionally biased region" description="Polar residues" evidence="1">
    <location>
        <begin position="469"/>
        <end position="479"/>
    </location>
</feature>
<evidence type="ECO:0000313" key="2">
    <source>
        <dbReference type="EMBL" id="KDR25968.1"/>
    </source>
</evidence>
<feature type="region of interest" description="Disordered" evidence="1">
    <location>
        <begin position="87"/>
        <end position="125"/>
    </location>
</feature>
<feature type="compositionally biased region" description="Low complexity" evidence="1">
    <location>
        <begin position="96"/>
        <end position="107"/>
    </location>
</feature>